<proteinExistence type="predicted"/>
<dbReference type="KEGG" id="lgi:LOTGIDRAFT_236873"/>
<keyword evidence="2" id="KW-0677">Repeat</keyword>
<evidence type="ECO:0000256" key="4">
    <source>
        <dbReference type="SAM" id="MobiDB-lite"/>
    </source>
</evidence>
<dbReference type="Proteomes" id="UP000030746">
    <property type="component" value="Unassembled WGS sequence"/>
</dbReference>
<evidence type="ECO:0000256" key="1">
    <source>
        <dbReference type="ARBA" id="ARBA00022614"/>
    </source>
</evidence>
<dbReference type="CTD" id="20250279"/>
<reference evidence="5 6" key="1">
    <citation type="journal article" date="2013" name="Nature">
        <title>Insights into bilaterian evolution from three spiralian genomes.</title>
        <authorList>
            <person name="Simakov O."/>
            <person name="Marletaz F."/>
            <person name="Cho S.J."/>
            <person name="Edsinger-Gonzales E."/>
            <person name="Havlak P."/>
            <person name="Hellsten U."/>
            <person name="Kuo D.H."/>
            <person name="Larsson T."/>
            <person name="Lv J."/>
            <person name="Arendt D."/>
            <person name="Savage R."/>
            <person name="Osoegawa K."/>
            <person name="de Jong P."/>
            <person name="Grimwood J."/>
            <person name="Chapman J.A."/>
            <person name="Shapiro H."/>
            <person name="Aerts A."/>
            <person name="Otillar R.P."/>
            <person name="Terry A.Y."/>
            <person name="Boore J.L."/>
            <person name="Grigoriev I.V."/>
            <person name="Lindberg D.R."/>
            <person name="Seaver E.C."/>
            <person name="Weisblat D.A."/>
            <person name="Putnam N.H."/>
            <person name="Rokhsar D.S."/>
        </authorList>
    </citation>
    <scope>NUCLEOTIDE SEQUENCE [LARGE SCALE GENOMIC DNA]</scope>
</reference>
<dbReference type="RefSeq" id="XP_009066279.1">
    <property type="nucleotide sequence ID" value="XM_009068031.1"/>
</dbReference>
<dbReference type="OrthoDB" id="2021138at2759"/>
<dbReference type="InterPro" id="IPR032675">
    <property type="entry name" value="LRR_dom_sf"/>
</dbReference>
<dbReference type="OMA" id="MIPKDFF"/>
<dbReference type="GO" id="GO:0005737">
    <property type="term" value="C:cytoplasm"/>
    <property type="evidence" value="ECO:0007669"/>
    <property type="project" value="TreeGrafter"/>
</dbReference>
<dbReference type="Pfam" id="PF13855">
    <property type="entry name" value="LRR_8"/>
    <property type="match status" value="1"/>
</dbReference>
<dbReference type="PANTHER" id="PTHR48051:SF35">
    <property type="entry name" value="LEUCINE-RICH REPEAT-CONTAINING PROTEIN 27"/>
    <property type="match status" value="1"/>
</dbReference>
<dbReference type="PANTHER" id="PTHR48051">
    <property type="match status" value="1"/>
</dbReference>
<dbReference type="InterPro" id="IPR001611">
    <property type="entry name" value="Leu-rich_rpt"/>
</dbReference>
<dbReference type="AlphaFoldDB" id="V4B3W9"/>
<dbReference type="Gene3D" id="3.80.10.10">
    <property type="entry name" value="Ribonuclease Inhibitor"/>
    <property type="match status" value="1"/>
</dbReference>
<dbReference type="GeneID" id="20250279"/>
<dbReference type="InterPro" id="IPR003591">
    <property type="entry name" value="Leu-rich_rpt_typical-subtyp"/>
</dbReference>
<gene>
    <name evidence="5" type="ORF">LOTGIDRAFT_236873</name>
</gene>
<feature type="region of interest" description="Disordered" evidence="4">
    <location>
        <begin position="298"/>
        <end position="328"/>
    </location>
</feature>
<sequence>MDGGDSLYSDLNRSLDSASSELDALRLNSREATLSDRGLARSQKLEDAILSEIKKTVALGSNTLDLSNKGLLQIPDEILKMPTLEYLYLEGNELSFLPDEFFDCLPNLKWLDLRRNSLSRIPSVYLGRHRNLRNLLLEENNIKSLPLELGLVKSVSGLNINNNPLEFPPVDVLEKGTQEILKFLYEMLQAKLASKSGDFDEDIPTYDEFDSDQSDEEWLDDYRQGHLQSRESNLRGARQSGLGGPVPQSAELHHQISYSDRKLLHTEKLKQAGALGIVDGSFLRRKLLSQQQRKAKFVKQQSASATSNRSKKKSAKESKMNWRVNQYPAPPSHDFVDIKMAEERKMAKVKELKERQDAILQRRRDEQALKDWRDDSKKLQHKKYLQAVQNGGLEYDEPAKKAPFAVEKNHMKVLSKEEQIKSEVKEAHEKIRRPMSPGTKQRIEAEKTARIRELEKRIKEHSNNMLERRKQPKGTPQHEMEAAKKELDVVYIELHKDNLSVSTAEILQRELKVQRTELEYRFKAFTGDITSGYTKTTKLKS</sequence>
<feature type="coiled-coil region" evidence="3">
    <location>
        <begin position="444"/>
        <end position="471"/>
    </location>
</feature>
<protein>
    <recommendedName>
        <fullName evidence="7">Leucine-rich repeat-containing protein 27</fullName>
    </recommendedName>
</protein>
<keyword evidence="1" id="KW-0433">Leucine-rich repeat</keyword>
<keyword evidence="3" id="KW-0175">Coiled coil</keyword>
<evidence type="ECO:0008006" key="7">
    <source>
        <dbReference type="Google" id="ProtNLM"/>
    </source>
</evidence>
<dbReference type="SMART" id="SM00369">
    <property type="entry name" value="LRR_TYP"/>
    <property type="match status" value="3"/>
</dbReference>
<organism evidence="5 6">
    <name type="scientific">Lottia gigantea</name>
    <name type="common">Giant owl limpet</name>
    <dbReference type="NCBI Taxonomy" id="225164"/>
    <lineage>
        <taxon>Eukaryota</taxon>
        <taxon>Metazoa</taxon>
        <taxon>Spiralia</taxon>
        <taxon>Lophotrochozoa</taxon>
        <taxon>Mollusca</taxon>
        <taxon>Gastropoda</taxon>
        <taxon>Patellogastropoda</taxon>
        <taxon>Lottioidea</taxon>
        <taxon>Lottiidae</taxon>
        <taxon>Lottia</taxon>
    </lineage>
</organism>
<dbReference type="EMBL" id="KB203796">
    <property type="protein sequence ID" value="ESO83099.1"/>
    <property type="molecule type" value="Genomic_DNA"/>
</dbReference>
<dbReference type="HOGENOM" id="CLU_503719_0_0_1"/>
<evidence type="ECO:0000313" key="5">
    <source>
        <dbReference type="EMBL" id="ESO83099.1"/>
    </source>
</evidence>
<keyword evidence="6" id="KW-1185">Reference proteome</keyword>
<name>V4B3W9_LOTGI</name>
<dbReference type="SUPFAM" id="SSF52058">
    <property type="entry name" value="L domain-like"/>
    <property type="match status" value="1"/>
</dbReference>
<evidence type="ECO:0000256" key="2">
    <source>
        <dbReference type="ARBA" id="ARBA00022737"/>
    </source>
</evidence>
<dbReference type="InterPro" id="IPR050216">
    <property type="entry name" value="LRR_domain-containing"/>
</dbReference>
<dbReference type="STRING" id="225164.V4B3W9"/>
<evidence type="ECO:0000313" key="6">
    <source>
        <dbReference type="Proteomes" id="UP000030746"/>
    </source>
</evidence>
<feature type="compositionally biased region" description="Polar residues" evidence="4">
    <location>
        <begin position="299"/>
        <end position="308"/>
    </location>
</feature>
<accession>V4B3W9</accession>
<evidence type="ECO:0000256" key="3">
    <source>
        <dbReference type="SAM" id="Coils"/>
    </source>
</evidence>
<dbReference type="PROSITE" id="PS51450">
    <property type="entry name" value="LRR"/>
    <property type="match status" value="2"/>
</dbReference>